<dbReference type="PANTHER" id="PTHR11003:SF303">
    <property type="entry name" value="OS01G0696100 PROTEIN"/>
    <property type="match status" value="1"/>
</dbReference>
<dbReference type="Proteomes" id="UP001374584">
    <property type="component" value="Unassembled WGS sequence"/>
</dbReference>
<reference evidence="18 19" key="1">
    <citation type="submission" date="2024-01" db="EMBL/GenBank/DDBJ databases">
        <title>The genomes of 5 underutilized Papilionoideae crops provide insights into root nodulation and disease resistanc.</title>
        <authorList>
            <person name="Jiang F."/>
        </authorList>
    </citation>
    <scope>NUCLEOTIDE SEQUENCE [LARGE SCALE GENOMIC DNA]</scope>
    <source>
        <strain evidence="18">JINMINGXINNONG_FW02</strain>
        <tissue evidence="18">Leaves</tissue>
    </source>
</reference>
<accession>A0AAN9NHC5</accession>
<feature type="transmembrane region" description="Helical" evidence="16">
    <location>
        <begin position="153"/>
        <end position="176"/>
    </location>
</feature>
<evidence type="ECO:0000313" key="19">
    <source>
        <dbReference type="Proteomes" id="UP001374584"/>
    </source>
</evidence>
<evidence type="ECO:0000256" key="10">
    <source>
        <dbReference type="ARBA" id="ARBA00022837"/>
    </source>
</evidence>
<comment type="similarity">
    <text evidence="2">Belongs to the two pore domain potassium channel (TC 1.A.1.7) family.</text>
</comment>
<evidence type="ECO:0000256" key="2">
    <source>
        <dbReference type="ARBA" id="ARBA00010159"/>
    </source>
</evidence>
<comment type="caution">
    <text evidence="18">The sequence shown here is derived from an EMBL/GenBank/DDBJ whole genome shotgun (WGS) entry which is preliminary data.</text>
</comment>
<dbReference type="InterPro" id="IPR003280">
    <property type="entry name" value="2pore_dom_K_chnl"/>
</dbReference>
<evidence type="ECO:0000256" key="1">
    <source>
        <dbReference type="ARBA" id="ARBA00004141"/>
    </source>
</evidence>
<keyword evidence="9" id="KW-0631">Potassium channel</keyword>
<evidence type="ECO:0000259" key="17">
    <source>
        <dbReference type="Pfam" id="PF07885"/>
    </source>
</evidence>
<comment type="subunit">
    <text evidence="3">Homodimer.</text>
</comment>
<feature type="domain" description="Potassium channel" evidence="17">
    <location>
        <begin position="284"/>
        <end position="354"/>
    </location>
</feature>
<dbReference type="GO" id="GO:0015271">
    <property type="term" value="F:outward rectifier potassium channel activity"/>
    <property type="evidence" value="ECO:0007669"/>
    <property type="project" value="TreeGrafter"/>
</dbReference>
<dbReference type="PANTHER" id="PTHR11003">
    <property type="entry name" value="POTASSIUM CHANNEL, SUBFAMILY K"/>
    <property type="match status" value="1"/>
</dbReference>
<evidence type="ECO:0000256" key="16">
    <source>
        <dbReference type="SAM" id="Phobius"/>
    </source>
</evidence>
<dbReference type="FunFam" id="1.10.287.70:FF:000102">
    <property type="entry name" value="Two-pore potassium channel 3"/>
    <property type="match status" value="1"/>
</dbReference>
<evidence type="ECO:0000256" key="13">
    <source>
        <dbReference type="ARBA" id="ARBA00023065"/>
    </source>
</evidence>
<keyword evidence="14 16" id="KW-0472">Membrane</keyword>
<dbReference type="EMBL" id="JAYMYR010000003">
    <property type="protein sequence ID" value="KAK7372837.1"/>
    <property type="molecule type" value="Genomic_DNA"/>
</dbReference>
<evidence type="ECO:0000313" key="18">
    <source>
        <dbReference type="EMBL" id="KAK7372837.1"/>
    </source>
</evidence>
<keyword evidence="4" id="KW-0813">Transport</keyword>
<proteinExistence type="inferred from homology"/>
<keyword evidence="10" id="KW-0106">Calcium</keyword>
<keyword evidence="11" id="KW-0630">Potassium</keyword>
<protein>
    <recommendedName>
        <fullName evidence="17">Potassium channel domain-containing protein</fullName>
    </recommendedName>
</protein>
<dbReference type="AlphaFoldDB" id="A0AAN9NHC5"/>
<dbReference type="SUPFAM" id="SSF81324">
    <property type="entry name" value="Voltage-gated potassium channels"/>
    <property type="match status" value="2"/>
</dbReference>
<dbReference type="GO" id="GO:0046872">
    <property type="term" value="F:metal ion binding"/>
    <property type="evidence" value="ECO:0007669"/>
    <property type="project" value="UniProtKB-KW"/>
</dbReference>
<evidence type="ECO:0000256" key="6">
    <source>
        <dbReference type="ARBA" id="ARBA00022692"/>
    </source>
</evidence>
<evidence type="ECO:0000256" key="12">
    <source>
        <dbReference type="ARBA" id="ARBA00022989"/>
    </source>
</evidence>
<evidence type="ECO:0000256" key="9">
    <source>
        <dbReference type="ARBA" id="ARBA00022826"/>
    </source>
</evidence>
<dbReference type="GO" id="GO:0022841">
    <property type="term" value="F:potassium ion leak channel activity"/>
    <property type="evidence" value="ECO:0007669"/>
    <property type="project" value="TreeGrafter"/>
</dbReference>
<evidence type="ECO:0000256" key="4">
    <source>
        <dbReference type="ARBA" id="ARBA00022448"/>
    </source>
</evidence>
<dbReference type="PRINTS" id="PR01333">
    <property type="entry name" value="2POREKCHANEL"/>
</dbReference>
<organism evidence="18 19">
    <name type="scientific">Phaseolus coccineus</name>
    <name type="common">Scarlet runner bean</name>
    <name type="synonym">Phaseolus multiflorus</name>
    <dbReference type="NCBI Taxonomy" id="3886"/>
    <lineage>
        <taxon>Eukaryota</taxon>
        <taxon>Viridiplantae</taxon>
        <taxon>Streptophyta</taxon>
        <taxon>Embryophyta</taxon>
        <taxon>Tracheophyta</taxon>
        <taxon>Spermatophyta</taxon>
        <taxon>Magnoliopsida</taxon>
        <taxon>eudicotyledons</taxon>
        <taxon>Gunneridae</taxon>
        <taxon>Pentapetalae</taxon>
        <taxon>rosids</taxon>
        <taxon>fabids</taxon>
        <taxon>Fabales</taxon>
        <taxon>Fabaceae</taxon>
        <taxon>Papilionoideae</taxon>
        <taxon>50 kb inversion clade</taxon>
        <taxon>NPAAA clade</taxon>
        <taxon>indigoferoid/millettioid clade</taxon>
        <taxon>Phaseoleae</taxon>
        <taxon>Phaseolus</taxon>
    </lineage>
</organism>
<evidence type="ECO:0000256" key="14">
    <source>
        <dbReference type="ARBA" id="ARBA00023136"/>
    </source>
</evidence>
<dbReference type="PROSITE" id="PS00018">
    <property type="entry name" value="EF_HAND_1"/>
    <property type="match status" value="1"/>
</dbReference>
<feature type="transmembrane region" description="Helical" evidence="16">
    <location>
        <begin position="188"/>
        <end position="207"/>
    </location>
</feature>
<evidence type="ECO:0000256" key="8">
    <source>
        <dbReference type="ARBA" id="ARBA00022737"/>
    </source>
</evidence>
<keyword evidence="12 16" id="KW-1133">Transmembrane helix</keyword>
<dbReference type="GO" id="GO:0030322">
    <property type="term" value="P:stabilization of membrane potential"/>
    <property type="evidence" value="ECO:0007669"/>
    <property type="project" value="TreeGrafter"/>
</dbReference>
<gene>
    <name evidence="18" type="ORF">VNO80_06225</name>
</gene>
<keyword evidence="5" id="KW-0633">Potassium transport</keyword>
<feature type="transmembrane region" description="Helical" evidence="16">
    <location>
        <begin position="278"/>
        <end position="299"/>
    </location>
</feature>
<keyword evidence="8" id="KW-0677">Repeat</keyword>
<feature type="transmembrane region" description="Helical" evidence="16">
    <location>
        <begin position="219"/>
        <end position="240"/>
    </location>
</feature>
<dbReference type="Gene3D" id="1.10.287.70">
    <property type="match status" value="2"/>
</dbReference>
<dbReference type="Pfam" id="PF07885">
    <property type="entry name" value="Ion_trans_2"/>
    <property type="match status" value="2"/>
</dbReference>
<dbReference type="GO" id="GO:0009705">
    <property type="term" value="C:plant-type vacuole membrane"/>
    <property type="evidence" value="ECO:0007669"/>
    <property type="project" value="TreeGrafter"/>
</dbReference>
<evidence type="ECO:0000256" key="3">
    <source>
        <dbReference type="ARBA" id="ARBA00011738"/>
    </source>
</evidence>
<evidence type="ECO:0000256" key="15">
    <source>
        <dbReference type="ARBA" id="ARBA00023303"/>
    </source>
</evidence>
<keyword evidence="15" id="KW-0407">Ion channel</keyword>
<feature type="domain" description="Potassium channel" evidence="17">
    <location>
        <begin position="162"/>
        <end position="239"/>
    </location>
</feature>
<sequence length="437" mass="48835">MNHHCPVVMMLRLGRVSELVQAVNGDAQTLDFTDDVERSRENDTSLQSSVLPTPELHSECTMQEPLLNSCFREEGTDSPPKELSVHGLDLASSLFESTTPHTANEAKSSFNLRANLACMKVRFIQRSRSAPSLLFADTAVDFEEPEPHKSSTLIVRLSFIGVFLYVATGVAVYMITGSFRGTTTFRPLDAVYFTMVTLCTIGYGDIVPDSTFTKVFTCGFILVGFGFIGFLLNVLVAYICDTQEAFLLNMMDENRYKKILRTYMVDEEKGRMRIRTKVCLALAVVIGCIAIGTVTMHFVEDLNWDDSIYLSITSVTTVGYGDFSIRTVAGRCFAIIWLLVSTLAVARAFLYLTEYSIHKRNRNMAKWVLQKKITLSDLAAADLDNDGSISKSEFVIYKLKQMGRITELDILQISKQFDSLEHGMYGKITLAGLMETV</sequence>
<evidence type="ECO:0000256" key="5">
    <source>
        <dbReference type="ARBA" id="ARBA00022538"/>
    </source>
</evidence>
<evidence type="ECO:0000256" key="11">
    <source>
        <dbReference type="ARBA" id="ARBA00022958"/>
    </source>
</evidence>
<keyword evidence="7" id="KW-0479">Metal-binding</keyword>
<keyword evidence="6 16" id="KW-0812">Transmembrane</keyword>
<name>A0AAN9NHC5_PHACN</name>
<evidence type="ECO:0000256" key="7">
    <source>
        <dbReference type="ARBA" id="ARBA00022723"/>
    </source>
</evidence>
<keyword evidence="19" id="KW-1185">Reference proteome</keyword>
<feature type="transmembrane region" description="Helical" evidence="16">
    <location>
        <begin position="328"/>
        <end position="352"/>
    </location>
</feature>
<dbReference type="InterPro" id="IPR018247">
    <property type="entry name" value="EF_Hand_1_Ca_BS"/>
</dbReference>
<dbReference type="GO" id="GO:0005886">
    <property type="term" value="C:plasma membrane"/>
    <property type="evidence" value="ECO:0007669"/>
    <property type="project" value="TreeGrafter"/>
</dbReference>
<dbReference type="InterPro" id="IPR013099">
    <property type="entry name" value="K_chnl_dom"/>
</dbReference>
<comment type="subcellular location">
    <subcellularLocation>
        <location evidence="1">Membrane</location>
        <topology evidence="1">Multi-pass membrane protein</topology>
    </subcellularLocation>
</comment>
<keyword evidence="13" id="KW-0406">Ion transport</keyword>